<evidence type="ECO:0000313" key="12">
    <source>
        <dbReference type="EMBL" id="KIM25114.1"/>
    </source>
</evidence>
<evidence type="ECO:0000256" key="1">
    <source>
        <dbReference type="ARBA" id="ARBA00007261"/>
    </source>
</evidence>
<dbReference type="InterPro" id="IPR011249">
    <property type="entry name" value="Metalloenz_LuxS/M16"/>
</dbReference>
<feature type="domain" description="Peptidase M16 N-terminal" evidence="8">
    <location>
        <begin position="46"/>
        <end position="180"/>
    </location>
</feature>
<dbReference type="Proteomes" id="UP000054097">
    <property type="component" value="Unassembled WGS sequence"/>
</dbReference>
<dbReference type="GO" id="GO:0004222">
    <property type="term" value="F:metalloendopeptidase activity"/>
    <property type="evidence" value="ECO:0007669"/>
    <property type="project" value="TreeGrafter"/>
</dbReference>
<evidence type="ECO:0000256" key="5">
    <source>
        <dbReference type="ARBA" id="ARBA00022833"/>
    </source>
</evidence>
<evidence type="ECO:0000256" key="2">
    <source>
        <dbReference type="ARBA" id="ARBA00022670"/>
    </source>
</evidence>
<dbReference type="HOGENOM" id="CLU_004639_1_2_1"/>
<dbReference type="InterPro" id="IPR032632">
    <property type="entry name" value="Peptidase_M16_M"/>
</dbReference>
<evidence type="ECO:0000256" key="4">
    <source>
        <dbReference type="ARBA" id="ARBA00022801"/>
    </source>
</evidence>
<keyword evidence="6" id="KW-0482">Metalloprotease</keyword>
<feature type="region of interest" description="Disordered" evidence="7">
    <location>
        <begin position="978"/>
        <end position="1001"/>
    </location>
</feature>
<protein>
    <recommendedName>
        <fullName evidence="14">Peptidase M16 N-terminal domain-containing protein</fullName>
    </recommendedName>
</protein>
<evidence type="ECO:0000259" key="8">
    <source>
        <dbReference type="Pfam" id="PF00675"/>
    </source>
</evidence>
<evidence type="ECO:0000256" key="3">
    <source>
        <dbReference type="ARBA" id="ARBA00022723"/>
    </source>
</evidence>
<feature type="domain" description="Coenzyme PQQ synthesis protein F-like C-terminal lobe" evidence="11">
    <location>
        <begin position="834"/>
        <end position="929"/>
    </location>
</feature>
<reference evidence="12 13" key="1">
    <citation type="submission" date="2014-04" db="EMBL/GenBank/DDBJ databases">
        <authorList>
            <consortium name="DOE Joint Genome Institute"/>
            <person name="Kuo A."/>
            <person name="Zuccaro A."/>
            <person name="Kohler A."/>
            <person name="Nagy L.G."/>
            <person name="Floudas D."/>
            <person name="Copeland A."/>
            <person name="Barry K.W."/>
            <person name="Cichocki N."/>
            <person name="Veneault-Fourrey C."/>
            <person name="LaButti K."/>
            <person name="Lindquist E.A."/>
            <person name="Lipzen A."/>
            <person name="Lundell T."/>
            <person name="Morin E."/>
            <person name="Murat C."/>
            <person name="Sun H."/>
            <person name="Tunlid A."/>
            <person name="Henrissat B."/>
            <person name="Grigoriev I.V."/>
            <person name="Hibbett D.S."/>
            <person name="Martin F."/>
            <person name="Nordberg H.P."/>
            <person name="Cantor M.N."/>
            <person name="Hua S.X."/>
        </authorList>
    </citation>
    <scope>NUCLEOTIDE SEQUENCE [LARGE SCALE GENOMIC DNA]</scope>
    <source>
        <strain evidence="12 13">MAFF 305830</strain>
    </source>
</reference>
<dbReference type="InterPro" id="IPR054734">
    <property type="entry name" value="PqqF-like_C_4"/>
</dbReference>
<dbReference type="GO" id="GO:0043171">
    <property type="term" value="P:peptide catabolic process"/>
    <property type="evidence" value="ECO:0007669"/>
    <property type="project" value="TreeGrafter"/>
</dbReference>
<keyword evidence="13" id="KW-1185">Reference proteome</keyword>
<keyword evidence="2" id="KW-0645">Protease</keyword>
<evidence type="ECO:0008006" key="14">
    <source>
        <dbReference type="Google" id="ProtNLM"/>
    </source>
</evidence>
<dbReference type="Pfam" id="PF00675">
    <property type="entry name" value="Peptidase_M16"/>
    <property type="match status" value="1"/>
</dbReference>
<feature type="domain" description="Peptidase M16 middle/third" evidence="10">
    <location>
        <begin position="405"/>
        <end position="697"/>
    </location>
</feature>
<dbReference type="PANTHER" id="PTHR43690">
    <property type="entry name" value="NARDILYSIN"/>
    <property type="match status" value="1"/>
</dbReference>
<dbReference type="EMBL" id="KN824317">
    <property type="protein sequence ID" value="KIM25114.1"/>
    <property type="molecule type" value="Genomic_DNA"/>
</dbReference>
<dbReference type="InterPro" id="IPR007863">
    <property type="entry name" value="Peptidase_M16_C"/>
</dbReference>
<evidence type="ECO:0000259" key="9">
    <source>
        <dbReference type="Pfam" id="PF05193"/>
    </source>
</evidence>
<keyword evidence="4" id="KW-0378">Hydrolase</keyword>
<organism evidence="12 13">
    <name type="scientific">Serendipita vermifera MAFF 305830</name>
    <dbReference type="NCBI Taxonomy" id="933852"/>
    <lineage>
        <taxon>Eukaryota</taxon>
        <taxon>Fungi</taxon>
        <taxon>Dikarya</taxon>
        <taxon>Basidiomycota</taxon>
        <taxon>Agaricomycotina</taxon>
        <taxon>Agaricomycetes</taxon>
        <taxon>Sebacinales</taxon>
        <taxon>Serendipitaceae</taxon>
        <taxon>Serendipita</taxon>
    </lineage>
</organism>
<keyword evidence="5" id="KW-0862">Zinc</keyword>
<dbReference type="GO" id="GO:0051603">
    <property type="term" value="P:proteolysis involved in protein catabolic process"/>
    <property type="evidence" value="ECO:0007669"/>
    <property type="project" value="TreeGrafter"/>
</dbReference>
<dbReference type="Gene3D" id="3.30.830.10">
    <property type="entry name" value="Metalloenzyme, LuxS/M16 peptidase-like"/>
    <property type="match status" value="4"/>
</dbReference>
<dbReference type="Pfam" id="PF05193">
    <property type="entry name" value="Peptidase_M16_C"/>
    <property type="match status" value="1"/>
</dbReference>
<proteinExistence type="inferred from homology"/>
<keyword evidence="3" id="KW-0479">Metal-binding</keyword>
<dbReference type="PANTHER" id="PTHR43690:SF18">
    <property type="entry name" value="INSULIN-DEGRADING ENZYME-RELATED"/>
    <property type="match status" value="1"/>
</dbReference>
<dbReference type="InterPro" id="IPR011765">
    <property type="entry name" value="Pept_M16_N"/>
</dbReference>
<dbReference type="GO" id="GO:0005829">
    <property type="term" value="C:cytosol"/>
    <property type="evidence" value="ECO:0007669"/>
    <property type="project" value="TreeGrafter"/>
</dbReference>
<reference evidence="13" key="2">
    <citation type="submission" date="2015-01" db="EMBL/GenBank/DDBJ databases">
        <title>Evolutionary Origins and Diversification of the Mycorrhizal Mutualists.</title>
        <authorList>
            <consortium name="DOE Joint Genome Institute"/>
            <consortium name="Mycorrhizal Genomics Consortium"/>
            <person name="Kohler A."/>
            <person name="Kuo A."/>
            <person name="Nagy L.G."/>
            <person name="Floudas D."/>
            <person name="Copeland A."/>
            <person name="Barry K.W."/>
            <person name="Cichocki N."/>
            <person name="Veneault-Fourrey C."/>
            <person name="LaButti K."/>
            <person name="Lindquist E.A."/>
            <person name="Lipzen A."/>
            <person name="Lundell T."/>
            <person name="Morin E."/>
            <person name="Murat C."/>
            <person name="Riley R."/>
            <person name="Ohm R."/>
            <person name="Sun H."/>
            <person name="Tunlid A."/>
            <person name="Henrissat B."/>
            <person name="Grigoriev I.V."/>
            <person name="Hibbett D.S."/>
            <person name="Martin F."/>
        </authorList>
    </citation>
    <scope>NUCLEOTIDE SEQUENCE [LARGE SCALE GENOMIC DNA]</scope>
    <source>
        <strain evidence="13">MAFF 305830</strain>
    </source>
</reference>
<name>A0A0C3AYS8_SERVB</name>
<evidence type="ECO:0000259" key="10">
    <source>
        <dbReference type="Pfam" id="PF16187"/>
    </source>
</evidence>
<feature type="compositionally biased region" description="Basic and acidic residues" evidence="7">
    <location>
        <begin position="989"/>
        <end position="1001"/>
    </location>
</feature>
<dbReference type="STRING" id="933852.A0A0C3AYS8"/>
<dbReference type="Pfam" id="PF22456">
    <property type="entry name" value="PqqF-like_C_4"/>
    <property type="match status" value="1"/>
</dbReference>
<feature type="domain" description="Peptidase M16 C-terminal" evidence="9">
    <location>
        <begin position="219"/>
        <end position="381"/>
    </location>
</feature>
<evidence type="ECO:0000256" key="6">
    <source>
        <dbReference type="ARBA" id="ARBA00023049"/>
    </source>
</evidence>
<evidence type="ECO:0000259" key="11">
    <source>
        <dbReference type="Pfam" id="PF22456"/>
    </source>
</evidence>
<dbReference type="SUPFAM" id="SSF63411">
    <property type="entry name" value="LuxS/MPP-like metallohydrolase"/>
    <property type="match status" value="4"/>
</dbReference>
<gene>
    <name evidence="12" type="ORF">M408DRAFT_223654</name>
</gene>
<sequence length="1001" mass="113761">MSTDAGDWIPNDDSDNPSYWTYKNQIETPDSNDRSYEILRLKNGLRVVLVHDPTTDVAAVSMNVGVGYFSDPDDMPGMAHLCEHVILTGSQVGNKKDMNCWQYVMDRCHSINATTTESSTYYYFTIGNDYLGGKDGGAIGRFANLFKHPTFHVNDIASEVMTVESEYDESCQSDTRRLLQLFKSQAPPTHPWRKFDAGNSQTLTPTVKKGMDVDEERKKRLKDWWHKNYSPSIMGLAILGNQSLDELRKMALSHFSSLGHTSEATVSPYVADVPWSEDDEGNITFAKRIFDTSTLEVSFYLPRQDMLYESKPTTYISRFIANEGPGSLHSYLTKKRWILQLSSGTYDAARGFSFLSIVVTLTKSGLVNYESVLTAIYAYLYFLNQAVLRPSVHFSEFEQIQNNSFQYSVKEDSETHVIRLSEALLLPWPRERLLSGRKKIWKQEDDLVRSMLEPFLVPMAGKVTLSSNDFSAIKLDVSWNKEEWYGTEYIRRPLNPELFLGARAHEISHYMFLPDPNTSIPQHFGLVPQSKDFKGLEYPRYDGSSPISDLWFKQRFKQDDQLDLPKGYIGLYIRSSVARDSPRHSVMTKLIEWLLTDFLKEKFFDHLLAGRTLSVISDYDGTFILQVGGYTENMISFFKDVLQAIKAHNIQEGQLSIYRHRLKQNLKNSQLSQPCIVAHQSMEYMLRSVGWSPEELERAANESIPLSEMQQHLGNLLAPAFPSSPPVMVLIGQRPQMILPKNATVLVTGNFEEKDAQNVRDIVDGALPPANGKESRTKTNVIEAGKNFVYHQTVVNSKEKNNAVEYYLQIDDDSQARPMWRIPTPSEARARLLLLAHIMSEPTLNTLREIERLGYTVSCLPRTGVPPVGISVRVEGAESAPSIEASIDEFLKNYKLTLDTMSDDDFNTRRDALVKMLTQRLDNQDQEAVKFGAPILSGSYDFDLEEASADLIGDLTKGDVCEFYERYIVPSSKHRRKLSVHAVSPNPHSYDRLTDPKKFRA</sequence>
<dbReference type="GO" id="GO:0005739">
    <property type="term" value="C:mitochondrion"/>
    <property type="evidence" value="ECO:0007669"/>
    <property type="project" value="TreeGrafter"/>
</dbReference>
<dbReference type="Pfam" id="PF16187">
    <property type="entry name" value="Peptidase_M16_M"/>
    <property type="match status" value="1"/>
</dbReference>
<comment type="similarity">
    <text evidence="1">Belongs to the peptidase M16 family.</text>
</comment>
<dbReference type="AlphaFoldDB" id="A0A0C3AYS8"/>
<evidence type="ECO:0000256" key="7">
    <source>
        <dbReference type="SAM" id="MobiDB-lite"/>
    </source>
</evidence>
<dbReference type="InterPro" id="IPR050626">
    <property type="entry name" value="Peptidase_M16"/>
</dbReference>
<dbReference type="GO" id="GO:0046872">
    <property type="term" value="F:metal ion binding"/>
    <property type="evidence" value="ECO:0007669"/>
    <property type="project" value="UniProtKB-KW"/>
</dbReference>
<accession>A0A0C3AYS8</accession>
<dbReference type="OrthoDB" id="952271at2759"/>
<evidence type="ECO:0000313" key="13">
    <source>
        <dbReference type="Proteomes" id="UP000054097"/>
    </source>
</evidence>